<dbReference type="AlphaFoldDB" id="A0A0B7BX54"/>
<accession>A0A0B7BX54</accession>
<dbReference type="EMBL" id="HACG01050668">
    <property type="protein sequence ID" value="CEK97533.1"/>
    <property type="molecule type" value="Transcribed_RNA"/>
</dbReference>
<gene>
    <name evidence="1" type="primary">ORF216072</name>
</gene>
<proteinExistence type="predicted"/>
<evidence type="ECO:0000313" key="1">
    <source>
        <dbReference type="EMBL" id="CEK97533.1"/>
    </source>
</evidence>
<protein>
    <submittedName>
        <fullName evidence="1">Uncharacterized protein</fullName>
    </submittedName>
</protein>
<feature type="non-terminal residue" evidence="1">
    <location>
        <position position="1"/>
    </location>
</feature>
<reference evidence="1" key="1">
    <citation type="submission" date="2014-12" db="EMBL/GenBank/DDBJ databases">
        <title>Insight into the proteome of Arion vulgaris.</title>
        <authorList>
            <person name="Aradska J."/>
            <person name="Bulat T."/>
            <person name="Smidak R."/>
            <person name="Sarate P."/>
            <person name="Gangsoo J."/>
            <person name="Sialana F."/>
            <person name="Bilban M."/>
            <person name="Lubec G."/>
        </authorList>
    </citation>
    <scope>NUCLEOTIDE SEQUENCE</scope>
    <source>
        <tissue evidence="1">Skin</tissue>
    </source>
</reference>
<name>A0A0B7BX54_9EUPU</name>
<feature type="non-terminal residue" evidence="1">
    <location>
        <position position="74"/>
    </location>
</feature>
<sequence>LVKQQDLPVDYSFIKLCQSSDQMYQVFLLLLNSSNSCVLINHLKLNTTMQTSVLIKLNVSLLACHSHTTLGCYC</sequence>
<organism evidence="1">
    <name type="scientific">Arion vulgaris</name>
    <dbReference type="NCBI Taxonomy" id="1028688"/>
    <lineage>
        <taxon>Eukaryota</taxon>
        <taxon>Metazoa</taxon>
        <taxon>Spiralia</taxon>
        <taxon>Lophotrochozoa</taxon>
        <taxon>Mollusca</taxon>
        <taxon>Gastropoda</taxon>
        <taxon>Heterobranchia</taxon>
        <taxon>Euthyneura</taxon>
        <taxon>Panpulmonata</taxon>
        <taxon>Eupulmonata</taxon>
        <taxon>Stylommatophora</taxon>
        <taxon>Helicina</taxon>
        <taxon>Arionoidea</taxon>
        <taxon>Arionidae</taxon>
        <taxon>Arion</taxon>
    </lineage>
</organism>